<feature type="compositionally biased region" description="Acidic residues" evidence="1">
    <location>
        <begin position="209"/>
        <end position="232"/>
    </location>
</feature>
<evidence type="ECO:0000313" key="3">
    <source>
        <dbReference type="Proteomes" id="UP000037035"/>
    </source>
</evidence>
<proteinExistence type="predicted"/>
<name>A0A0L6V4L1_9BASI</name>
<organism evidence="2 3">
    <name type="scientific">Puccinia sorghi</name>
    <dbReference type="NCBI Taxonomy" id="27349"/>
    <lineage>
        <taxon>Eukaryota</taxon>
        <taxon>Fungi</taxon>
        <taxon>Dikarya</taxon>
        <taxon>Basidiomycota</taxon>
        <taxon>Pucciniomycotina</taxon>
        <taxon>Pucciniomycetes</taxon>
        <taxon>Pucciniales</taxon>
        <taxon>Pucciniaceae</taxon>
        <taxon>Puccinia</taxon>
    </lineage>
</organism>
<dbReference type="AlphaFoldDB" id="A0A0L6V4L1"/>
<evidence type="ECO:0008006" key="4">
    <source>
        <dbReference type="Google" id="ProtNLM"/>
    </source>
</evidence>
<comment type="caution">
    <text evidence="2">The sequence shown here is derived from an EMBL/GenBank/DDBJ whole genome shotgun (WGS) entry which is preliminary data.</text>
</comment>
<dbReference type="VEuPathDB" id="FungiDB:VP01_2613g3"/>
<feature type="compositionally biased region" description="Acidic residues" evidence="1">
    <location>
        <begin position="183"/>
        <end position="202"/>
    </location>
</feature>
<dbReference type="OrthoDB" id="2507658at2759"/>
<feature type="region of interest" description="Disordered" evidence="1">
    <location>
        <begin position="149"/>
        <end position="232"/>
    </location>
</feature>
<gene>
    <name evidence="2" type="ORF">VP01_2613g3</name>
</gene>
<keyword evidence="3" id="KW-1185">Reference proteome</keyword>
<accession>A0A0L6V4L1</accession>
<evidence type="ECO:0000313" key="2">
    <source>
        <dbReference type="EMBL" id="KNZ55679.1"/>
    </source>
</evidence>
<dbReference type="EMBL" id="LAVV01007517">
    <property type="protein sequence ID" value="KNZ55679.1"/>
    <property type="molecule type" value="Genomic_DNA"/>
</dbReference>
<evidence type="ECO:0000256" key="1">
    <source>
        <dbReference type="SAM" id="MobiDB-lite"/>
    </source>
</evidence>
<reference evidence="2 3" key="1">
    <citation type="submission" date="2015-08" db="EMBL/GenBank/DDBJ databases">
        <title>Next Generation Sequencing and Analysis of the Genome of Puccinia sorghi L Schw, the Causal Agent of Maize Common Rust.</title>
        <authorList>
            <person name="Rochi L."/>
            <person name="Burguener G."/>
            <person name="Darino M."/>
            <person name="Turjanski A."/>
            <person name="Kreff E."/>
            <person name="Dieguez M.J."/>
            <person name="Sacco F."/>
        </authorList>
    </citation>
    <scope>NUCLEOTIDE SEQUENCE [LARGE SCALE GENOMIC DNA]</scope>
    <source>
        <strain evidence="2 3">RO10H11247</strain>
    </source>
</reference>
<dbReference type="Proteomes" id="UP000037035">
    <property type="component" value="Unassembled WGS sequence"/>
</dbReference>
<dbReference type="STRING" id="27349.A0A0L6V4L1"/>
<sequence length="247" mass="28126">MLFSSHILLFSTSYKIIEMSWNKLLPTVMMRKSLAKGSTKSRPYPTAPKTQVTSSDVWTYQRHIFRLPKEPIISKFKLSPKGLPIDFYKLQSYSLLQQKIPNSDALAFLPNVKQSLLPKTWRHPHKKPSNKSFTRKYWEVLAKPYGIAGGESDSTCEGEEDFAERTNEEGEGIDLTGTSLDASNDEYLAEGDDGYLYDDNEDNGFVVSDQDEENGDDDEDDKNDGDYDEAADMNEIMHTIPEGEEEW</sequence>
<protein>
    <recommendedName>
        <fullName evidence="4">DNA-directed RNA polymerase III subunit</fullName>
    </recommendedName>
</protein>